<dbReference type="InterPro" id="IPR009061">
    <property type="entry name" value="DNA-bd_dom_put_sf"/>
</dbReference>
<accession>A0A9D0YQ19</accession>
<reference evidence="1" key="1">
    <citation type="submission" date="2020-10" db="EMBL/GenBank/DDBJ databases">
        <authorList>
            <person name="Gilroy R."/>
        </authorList>
    </citation>
    <scope>NUCLEOTIDE SEQUENCE</scope>
    <source>
        <strain evidence="1">ChiGjej2B2-12916</strain>
    </source>
</reference>
<organism evidence="1 2">
    <name type="scientific">Candidatus Enterenecus faecium</name>
    <dbReference type="NCBI Taxonomy" id="2840780"/>
    <lineage>
        <taxon>Bacteria</taxon>
        <taxon>Bacillati</taxon>
        <taxon>Bacillota</taxon>
        <taxon>Clostridia</taxon>
        <taxon>Eubacteriales</taxon>
        <taxon>Candidatus Enterenecus</taxon>
    </lineage>
</organism>
<comment type="caution">
    <text evidence="1">The sequence shown here is derived from an EMBL/GenBank/DDBJ whole genome shotgun (WGS) entry which is preliminary data.</text>
</comment>
<protein>
    <submittedName>
        <fullName evidence="1">Uncharacterized protein</fullName>
    </submittedName>
</protein>
<sequence length="85" mass="9559">MTTQDLILNLEAAGLDAPQIEQYLAYGQAENTARQLQLLSRHRAALLDRVHQMEKQIGCLDYLVYRIQRRPAAPHTSSRNGGTTP</sequence>
<dbReference type="SUPFAM" id="SSF46955">
    <property type="entry name" value="Putative DNA-binding domain"/>
    <property type="match status" value="1"/>
</dbReference>
<evidence type="ECO:0000313" key="1">
    <source>
        <dbReference type="EMBL" id="HIQ60011.1"/>
    </source>
</evidence>
<dbReference type="EMBL" id="DVFO01000002">
    <property type="protein sequence ID" value="HIQ60011.1"/>
    <property type="molecule type" value="Genomic_DNA"/>
</dbReference>
<evidence type="ECO:0000313" key="2">
    <source>
        <dbReference type="Proteomes" id="UP000886879"/>
    </source>
</evidence>
<dbReference type="Proteomes" id="UP000886879">
    <property type="component" value="Unassembled WGS sequence"/>
</dbReference>
<name>A0A9D0YQ19_9FIRM</name>
<dbReference type="AlphaFoldDB" id="A0A9D0YQ19"/>
<reference evidence="1" key="2">
    <citation type="journal article" date="2021" name="PeerJ">
        <title>Extensive microbial diversity within the chicken gut microbiome revealed by metagenomics and culture.</title>
        <authorList>
            <person name="Gilroy R."/>
            <person name="Ravi A."/>
            <person name="Getino M."/>
            <person name="Pursley I."/>
            <person name="Horton D.L."/>
            <person name="Alikhan N.F."/>
            <person name="Baker D."/>
            <person name="Gharbi K."/>
            <person name="Hall N."/>
            <person name="Watson M."/>
            <person name="Adriaenssens E.M."/>
            <person name="Foster-Nyarko E."/>
            <person name="Jarju S."/>
            <person name="Secka A."/>
            <person name="Antonio M."/>
            <person name="Oren A."/>
            <person name="Chaudhuri R.R."/>
            <person name="La Ragione R."/>
            <person name="Hildebrand F."/>
            <person name="Pallen M.J."/>
        </authorList>
    </citation>
    <scope>NUCLEOTIDE SEQUENCE</scope>
    <source>
        <strain evidence="1">ChiGjej2B2-12916</strain>
    </source>
</reference>
<proteinExistence type="predicted"/>
<gene>
    <name evidence="1" type="ORF">IAD31_00195</name>
</gene>